<evidence type="ECO:0000313" key="7">
    <source>
        <dbReference type="EMBL" id="GGK33113.1"/>
    </source>
</evidence>
<accession>A0A8J3BTC2</accession>
<dbReference type="InterPro" id="IPR015424">
    <property type="entry name" value="PyrdxlP-dep_Trfase"/>
</dbReference>
<keyword evidence="8" id="KW-1185">Reference proteome</keyword>
<dbReference type="GO" id="GO:0031071">
    <property type="term" value="F:cysteine desulfurase activity"/>
    <property type="evidence" value="ECO:0007669"/>
    <property type="project" value="UniProtKB-EC"/>
</dbReference>
<keyword evidence="7" id="KW-0808">Transferase</keyword>
<dbReference type="Gene3D" id="3.40.640.10">
    <property type="entry name" value="Type I PLP-dependent aspartate aminotransferase-like (Major domain)"/>
    <property type="match status" value="1"/>
</dbReference>
<evidence type="ECO:0000313" key="8">
    <source>
        <dbReference type="Proteomes" id="UP000662200"/>
    </source>
</evidence>
<dbReference type="PANTHER" id="PTHR43586">
    <property type="entry name" value="CYSTEINE DESULFURASE"/>
    <property type="match status" value="1"/>
</dbReference>
<dbReference type="InterPro" id="IPR000192">
    <property type="entry name" value="Aminotrans_V_dom"/>
</dbReference>
<keyword evidence="7" id="KW-0032">Aminotransferase</keyword>
<dbReference type="SUPFAM" id="SSF53383">
    <property type="entry name" value="PLP-dependent transferases"/>
    <property type="match status" value="1"/>
</dbReference>
<dbReference type="InterPro" id="IPR015422">
    <property type="entry name" value="PyrdxlP-dep_Trfase_small"/>
</dbReference>
<sequence length="469" mass="48269">MSMTVDMEDAVISGTDGSAAASAAPGARPLLPVVGGGVPVPVVTGGTVPYANLDYAASAPSLESVAARLTTALPLYSSVHRGAGYASQVMTSLFESAREEISAFVGARGDDEVIFTRCTTDALNLAARAVPAGGEVVFLDIEHHANLLPWRARAHRCVTAAATVGETLAVLAADLDARPAALVAVTGASNVSGEVTPLADIVALAHARGARVLVDAAQLAPHRPIDMAATDVDYVAFAGHKLYAPYGAGALVGRRDWLDRAEPFLYGGGAVHDVSLGEISWTTGPQRHEAGSPNVLGAVAMAAAATALRGLPAGAMEAQELALRTRLTDGLSALGARIVRIWEDAPDVIGLATFTFDGHDPARVAAYLSAEHGVGVRTGRFCAHPLFARLGFGREGAIRASFGVGSHAGDIDRLVAALDAYLTEGPRWQYAATAQGWLPQPDPRPWPEWAAVNPAAGPGLSPCAANPLG</sequence>
<evidence type="ECO:0000256" key="3">
    <source>
        <dbReference type="ARBA" id="ARBA00022898"/>
    </source>
</evidence>
<dbReference type="Gene3D" id="3.90.1150.10">
    <property type="entry name" value="Aspartate Aminotransferase, domain 1"/>
    <property type="match status" value="1"/>
</dbReference>
<evidence type="ECO:0000256" key="2">
    <source>
        <dbReference type="ARBA" id="ARBA00010447"/>
    </source>
</evidence>
<name>A0A8J3BTC2_9ACTN</name>
<organism evidence="7 8">
    <name type="scientific">Pilimelia terevasa</name>
    <dbReference type="NCBI Taxonomy" id="53372"/>
    <lineage>
        <taxon>Bacteria</taxon>
        <taxon>Bacillati</taxon>
        <taxon>Actinomycetota</taxon>
        <taxon>Actinomycetes</taxon>
        <taxon>Micromonosporales</taxon>
        <taxon>Micromonosporaceae</taxon>
        <taxon>Pilimelia</taxon>
    </lineage>
</organism>
<evidence type="ECO:0000256" key="5">
    <source>
        <dbReference type="RuleBase" id="RU004504"/>
    </source>
</evidence>
<evidence type="ECO:0000259" key="6">
    <source>
        <dbReference type="Pfam" id="PF00266"/>
    </source>
</evidence>
<dbReference type="Proteomes" id="UP000662200">
    <property type="component" value="Unassembled WGS sequence"/>
</dbReference>
<keyword evidence="3" id="KW-0663">Pyridoxal phosphate</keyword>
<dbReference type="PANTHER" id="PTHR43586:SF8">
    <property type="entry name" value="CYSTEINE DESULFURASE 1, CHLOROPLASTIC"/>
    <property type="match status" value="1"/>
</dbReference>
<comment type="cofactor">
    <cofactor evidence="1 5">
        <name>pyridoxal 5'-phosphate</name>
        <dbReference type="ChEBI" id="CHEBI:597326"/>
    </cofactor>
</comment>
<dbReference type="PROSITE" id="PS00595">
    <property type="entry name" value="AA_TRANSFER_CLASS_5"/>
    <property type="match status" value="1"/>
</dbReference>
<dbReference type="InterPro" id="IPR020578">
    <property type="entry name" value="Aminotrans_V_PyrdxlP_BS"/>
</dbReference>
<comment type="catalytic activity">
    <reaction evidence="4">
        <text>(sulfur carrier)-H + L-cysteine = (sulfur carrier)-SH + L-alanine</text>
        <dbReference type="Rhea" id="RHEA:43892"/>
        <dbReference type="Rhea" id="RHEA-COMP:14737"/>
        <dbReference type="Rhea" id="RHEA-COMP:14739"/>
        <dbReference type="ChEBI" id="CHEBI:29917"/>
        <dbReference type="ChEBI" id="CHEBI:35235"/>
        <dbReference type="ChEBI" id="CHEBI:57972"/>
        <dbReference type="ChEBI" id="CHEBI:64428"/>
        <dbReference type="EC" id="2.8.1.7"/>
    </reaction>
</comment>
<comment type="caution">
    <text evidence="7">The sequence shown here is derived from an EMBL/GenBank/DDBJ whole genome shotgun (WGS) entry which is preliminary data.</text>
</comment>
<dbReference type="AlphaFoldDB" id="A0A8J3BTC2"/>
<dbReference type="Pfam" id="PF00266">
    <property type="entry name" value="Aminotran_5"/>
    <property type="match status" value="1"/>
</dbReference>
<gene>
    <name evidence="7" type="ORF">GCM10010124_27300</name>
</gene>
<feature type="domain" description="Aminotransferase class V" evidence="6">
    <location>
        <begin position="52"/>
        <end position="414"/>
    </location>
</feature>
<dbReference type="GO" id="GO:0008483">
    <property type="term" value="F:transaminase activity"/>
    <property type="evidence" value="ECO:0007669"/>
    <property type="project" value="UniProtKB-KW"/>
</dbReference>
<dbReference type="InterPro" id="IPR015421">
    <property type="entry name" value="PyrdxlP-dep_Trfase_major"/>
</dbReference>
<dbReference type="EMBL" id="BMQC01000008">
    <property type="protein sequence ID" value="GGK33113.1"/>
    <property type="molecule type" value="Genomic_DNA"/>
</dbReference>
<reference evidence="7" key="1">
    <citation type="journal article" date="2014" name="Int. J. Syst. Evol. Microbiol.">
        <title>Complete genome sequence of Corynebacterium casei LMG S-19264T (=DSM 44701T), isolated from a smear-ripened cheese.</title>
        <authorList>
            <consortium name="US DOE Joint Genome Institute (JGI-PGF)"/>
            <person name="Walter F."/>
            <person name="Albersmeier A."/>
            <person name="Kalinowski J."/>
            <person name="Ruckert C."/>
        </authorList>
    </citation>
    <scope>NUCLEOTIDE SEQUENCE</scope>
    <source>
        <strain evidence="7">JCM 3091</strain>
    </source>
</reference>
<reference evidence="7" key="2">
    <citation type="submission" date="2020-09" db="EMBL/GenBank/DDBJ databases">
        <authorList>
            <person name="Sun Q."/>
            <person name="Ohkuma M."/>
        </authorList>
    </citation>
    <scope>NUCLEOTIDE SEQUENCE</scope>
    <source>
        <strain evidence="7">JCM 3091</strain>
    </source>
</reference>
<protein>
    <submittedName>
        <fullName evidence="7">Putative aminotransferase/cysteine desulfurase</fullName>
    </submittedName>
</protein>
<evidence type="ECO:0000256" key="1">
    <source>
        <dbReference type="ARBA" id="ARBA00001933"/>
    </source>
</evidence>
<evidence type="ECO:0000256" key="4">
    <source>
        <dbReference type="ARBA" id="ARBA00050776"/>
    </source>
</evidence>
<proteinExistence type="inferred from homology"/>
<comment type="similarity">
    <text evidence="2">Belongs to the class-V pyridoxal-phosphate-dependent aminotransferase family. Csd subfamily.</text>
</comment>